<dbReference type="RefSeq" id="WP_073167012.1">
    <property type="nucleotide sequence ID" value="NZ_FRDA01000006.1"/>
</dbReference>
<protein>
    <submittedName>
        <fullName evidence="2">Uncharacterized protein</fullName>
    </submittedName>
</protein>
<feature type="transmembrane region" description="Helical" evidence="1">
    <location>
        <begin position="87"/>
        <end position="105"/>
    </location>
</feature>
<feature type="transmembrane region" description="Helical" evidence="1">
    <location>
        <begin position="46"/>
        <end position="67"/>
    </location>
</feature>
<sequence>MAESDYTRYLRFFTPDIRLSHREQSAMTAQELTTARGYALELKNNWGLVLFVPVLFLAALLVVPVDLSTLLGLPAGVDHMTDHPQRWILDVAALVLACWAMYNIMRVKCSVTARYWKTMPRQGVVDLEPHRLVSAINLWSAYIDYDACVVSEWVDGKLTTVCYTGVSQWLLAKTATGQWLVLRHAIKGEMLKGSPEVPTHDLQLHPTQDLVFAFAPRTNLCLGKRFGGNALPVAQSGLWLSESEQHYLGKIAHHYDFFYPQRYSVVSEENAVWIEALIQKTQCSIPSTAGKNTG</sequence>
<name>A0A1M7NIF8_9PSED</name>
<dbReference type="Proteomes" id="UP000183983">
    <property type="component" value="Unassembled WGS sequence"/>
</dbReference>
<accession>A0A1M7NIF8</accession>
<keyword evidence="1" id="KW-1133">Transmembrane helix</keyword>
<gene>
    <name evidence="2" type="ORF">SAMN05216593_10683</name>
</gene>
<organism evidence="2 3">
    <name type="scientific">Pseudomonas asturiensis</name>
    <dbReference type="NCBI Taxonomy" id="1190415"/>
    <lineage>
        <taxon>Bacteria</taxon>
        <taxon>Pseudomonadati</taxon>
        <taxon>Pseudomonadota</taxon>
        <taxon>Gammaproteobacteria</taxon>
        <taxon>Pseudomonadales</taxon>
        <taxon>Pseudomonadaceae</taxon>
        <taxon>Pseudomonas</taxon>
    </lineage>
</organism>
<dbReference type="STRING" id="1190415.SAMN05216593_10683"/>
<evidence type="ECO:0000256" key="1">
    <source>
        <dbReference type="SAM" id="Phobius"/>
    </source>
</evidence>
<keyword evidence="1" id="KW-0472">Membrane</keyword>
<evidence type="ECO:0000313" key="3">
    <source>
        <dbReference type="Proteomes" id="UP000183983"/>
    </source>
</evidence>
<dbReference type="EMBL" id="FRDA01000006">
    <property type="protein sequence ID" value="SHN03588.1"/>
    <property type="molecule type" value="Genomic_DNA"/>
</dbReference>
<dbReference type="AlphaFoldDB" id="A0A1M7NIF8"/>
<keyword evidence="1" id="KW-0812">Transmembrane</keyword>
<proteinExistence type="predicted"/>
<evidence type="ECO:0000313" key="2">
    <source>
        <dbReference type="EMBL" id="SHN03588.1"/>
    </source>
</evidence>
<dbReference type="OrthoDB" id="6983459at2"/>
<reference evidence="2 3" key="1">
    <citation type="submission" date="2016-11" db="EMBL/GenBank/DDBJ databases">
        <authorList>
            <person name="Jaros S."/>
            <person name="Januszkiewicz K."/>
            <person name="Wedrychowicz H."/>
        </authorList>
    </citation>
    <scope>NUCLEOTIDE SEQUENCE [LARGE SCALE GENOMIC DNA]</scope>
    <source>
        <strain evidence="2 3">LMG 26898</strain>
    </source>
</reference>